<dbReference type="EMBL" id="LAZR01038445">
    <property type="protein sequence ID" value="KKL19551.1"/>
    <property type="molecule type" value="Genomic_DNA"/>
</dbReference>
<sequence>MGPEEQVMRELQEEFGKGVRIVTGYVVYKGRVMTVAQKKKVIKRDKRRKSK</sequence>
<accession>A0A0F9DPH1</accession>
<reference evidence="1" key="1">
    <citation type="journal article" date="2015" name="Nature">
        <title>Complex archaea that bridge the gap between prokaryotes and eukaryotes.</title>
        <authorList>
            <person name="Spang A."/>
            <person name="Saw J.H."/>
            <person name="Jorgensen S.L."/>
            <person name="Zaremba-Niedzwiedzka K."/>
            <person name="Martijn J."/>
            <person name="Lind A.E."/>
            <person name="van Eijk R."/>
            <person name="Schleper C."/>
            <person name="Guy L."/>
            <person name="Ettema T.J."/>
        </authorList>
    </citation>
    <scope>NUCLEOTIDE SEQUENCE</scope>
</reference>
<proteinExistence type="predicted"/>
<protein>
    <submittedName>
        <fullName evidence="1">Uncharacterized protein</fullName>
    </submittedName>
</protein>
<comment type="caution">
    <text evidence="1">The sequence shown here is derived from an EMBL/GenBank/DDBJ whole genome shotgun (WGS) entry which is preliminary data.</text>
</comment>
<name>A0A0F9DPH1_9ZZZZ</name>
<organism evidence="1">
    <name type="scientific">marine sediment metagenome</name>
    <dbReference type="NCBI Taxonomy" id="412755"/>
    <lineage>
        <taxon>unclassified sequences</taxon>
        <taxon>metagenomes</taxon>
        <taxon>ecological metagenomes</taxon>
    </lineage>
</organism>
<dbReference type="AlphaFoldDB" id="A0A0F9DPH1"/>
<gene>
    <name evidence="1" type="ORF">LCGC14_2464310</name>
</gene>
<evidence type="ECO:0000313" key="1">
    <source>
        <dbReference type="EMBL" id="KKL19551.1"/>
    </source>
</evidence>